<dbReference type="PROSITE" id="PS50157">
    <property type="entry name" value="ZINC_FINGER_C2H2_2"/>
    <property type="match status" value="1"/>
</dbReference>
<dbReference type="GO" id="GO:0008270">
    <property type="term" value="F:zinc ion binding"/>
    <property type="evidence" value="ECO:0007669"/>
    <property type="project" value="UniProtKB-KW"/>
</dbReference>
<keyword evidence="1" id="KW-0479">Metal-binding</keyword>
<name>A0A4V1C4X7_PYROR</name>
<dbReference type="InterPro" id="IPR013087">
    <property type="entry name" value="Znf_C2H2_type"/>
</dbReference>
<keyword evidence="5" id="KW-0539">Nucleus</keyword>
<evidence type="ECO:0000256" key="2">
    <source>
        <dbReference type="ARBA" id="ARBA00022737"/>
    </source>
</evidence>
<sequence>MVHHKEPDPVVLTSGKKRHECTQCDEVFFSDNPDAIFKHQEEKIKLGEGHLECLICNEKLHSSEAFYYHLRMNHPADQDLNCPACGQHHNKVYKLMDHLVDCDKAAYAIARIETARDKSLKFVRELAYRDEARHKKGVQLGPAPINSDFGEYLGHRDPRVDLPDEEQKLASEMHDLGLESSSSVEKFHKGDSKCPDLLTSDDNWAQKENNNPRVQKSAPVTADMLASKRLFPNAPPAVQPTAQQLKHLAASHAPQTPALNLDIRDPDNPKFSVGMYYEHVMDKYRCAYAPHCIKTFKKAGQLIGHLKTNDHQPAKYRCPFCSKMYRTLSALTQHCETPNTFCQIDYSYSYRVFLGQLTGGVIDVDGKHADHTPKYTVTNEAKVMFGQGQSILPDKNDKKAGKAQQPKHREAKAVEGPPACPTPEVLQARQKFQEAMQPQKRIAVYDDFVESYEKEKREAQQRRLAENASW</sequence>
<dbReference type="SMART" id="SM00355">
    <property type="entry name" value="ZnF_C2H2"/>
    <property type="match status" value="3"/>
</dbReference>
<accession>A0A4V1C4X7</accession>
<gene>
    <name evidence="7" type="ORF">PoMZ_10125</name>
</gene>
<proteinExistence type="predicted"/>
<reference evidence="7 8" key="1">
    <citation type="journal article" date="2019" name="Mol. Biol. Evol.">
        <title>Blast fungal genomes show frequent chromosomal changes, gene gains and losses, and effector gene turnover.</title>
        <authorList>
            <person name="Gomez Luciano L.B."/>
            <person name="Jason Tsai I."/>
            <person name="Chuma I."/>
            <person name="Tosa Y."/>
            <person name="Chen Y.H."/>
            <person name="Li J.Y."/>
            <person name="Li M.Y."/>
            <person name="Jade Lu M.Y."/>
            <person name="Nakayashiki H."/>
            <person name="Li W.H."/>
        </authorList>
    </citation>
    <scope>NUCLEOTIDE SEQUENCE [LARGE SCALE GENOMIC DNA]</scope>
    <source>
        <strain evidence="7">MZ5-1-6</strain>
    </source>
</reference>
<dbReference type="Proteomes" id="UP000294847">
    <property type="component" value="Chromosome 1"/>
</dbReference>
<evidence type="ECO:0000256" key="1">
    <source>
        <dbReference type="ARBA" id="ARBA00022723"/>
    </source>
</evidence>
<evidence type="ECO:0000256" key="4">
    <source>
        <dbReference type="ARBA" id="ARBA00022833"/>
    </source>
</evidence>
<dbReference type="EMBL" id="CP034204">
    <property type="protein sequence ID" value="QBZ54425.1"/>
    <property type="molecule type" value="Genomic_DNA"/>
</dbReference>
<protein>
    <submittedName>
        <fullName evidence="7">Uncharacterized protein</fullName>
    </submittedName>
</protein>
<dbReference type="Gene3D" id="3.30.160.60">
    <property type="entry name" value="Classic Zinc Finger"/>
    <property type="match status" value="2"/>
</dbReference>
<organism evidence="7 8">
    <name type="scientific">Pyricularia oryzae</name>
    <name type="common">Rice blast fungus</name>
    <name type="synonym">Magnaporthe oryzae</name>
    <dbReference type="NCBI Taxonomy" id="318829"/>
    <lineage>
        <taxon>Eukaryota</taxon>
        <taxon>Fungi</taxon>
        <taxon>Dikarya</taxon>
        <taxon>Ascomycota</taxon>
        <taxon>Pezizomycotina</taxon>
        <taxon>Sordariomycetes</taxon>
        <taxon>Sordariomycetidae</taxon>
        <taxon>Magnaporthales</taxon>
        <taxon>Pyriculariaceae</taxon>
        <taxon>Pyricularia</taxon>
    </lineage>
</organism>
<evidence type="ECO:0000256" key="6">
    <source>
        <dbReference type="SAM" id="MobiDB-lite"/>
    </source>
</evidence>
<evidence type="ECO:0000256" key="3">
    <source>
        <dbReference type="ARBA" id="ARBA00022771"/>
    </source>
</evidence>
<dbReference type="InterPro" id="IPR050826">
    <property type="entry name" value="Krueppel_C2H2_ZnFinger"/>
</dbReference>
<evidence type="ECO:0000256" key="5">
    <source>
        <dbReference type="ARBA" id="ARBA00023242"/>
    </source>
</evidence>
<keyword evidence="3" id="KW-0863">Zinc-finger</keyword>
<feature type="region of interest" description="Disordered" evidence="6">
    <location>
        <begin position="388"/>
        <end position="422"/>
    </location>
</feature>
<dbReference type="AlphaFoldDB" id="A0A4V1C4X7"/>
<keyword evidence="4" id="KW-0862">Zinc</keyword>
<keyword evidence="2" id="KW-0677">Repeat</keyword>
<dbReference type="PANTHER" id="PTHR24377">
    <property type="entry name" value="IP01015P-RELATED"/>
    <property type="match status" value="1"/>
</dbReference>
<evidence type="ECO:0000313" key="7">
    <source>
        <dbReference type="EMBL" id="QBZ54425.1"/>
    </source>
</evidence>
<evidence type="ECO:0000313" key="8">
    <source>
        <dbReference type="Proteomes" id="UP000294847"/>
    </source>
</evidence>
<dbReference type="PROSITE" id="PS00028">
    <property type="entry name" value="ZINC_FINGER_C2H2_1"/>
    <property type="match status" value="1"/>
</dbReference>